<keyword evidence="2" id="KW-1185">Reference proteome</keyword>
<proteinExistence type="predicted"/>
<name>A0A9N9JDE5_9GLOM</name>
<sequence>LNASRLDGSKYQVKETNPNIPRTLSDQIPNALPKQIVINYNLDYVDKNVQECVFWFGRDYPYRAPYENDPLVITDFLRKRDTYAPNVFSGDRPLDTTNITDPYQFSPINNFNYGTVLRSQLVQVMDQIRSLDPNANNLDVIKRNLVNQIPWGTILFDNIGDKFKKQWNYTLQFGYDNRLYSIASFPFAGFRRVAQQNQLSNAILRTVLENNGSTIRPTITTGFRSMPHLYTDIIDLDEIFSSLI</sequence>
<evidence type="ECO:0000313" key="2">
    <source>
        <dbReference type="Proteomes" id="UP000789396"/>
    </source>
</evidence>
<reference evidence="1" key="1">
    <citation type="submission" date="2021-06" db="EMBL/GenBank/DDBJ databases">
        <authorList>
            <person name="Kallberg Y."/>
            <person name="Tangrot J."/>
            <person name="Rosling A."/>
        </authorList>
    </citation>
    <scope>NUCLEOTIDE SEQUENCE</scope>
    <source>
        <strain evidence="1">IN212</strain>
    </source>
</reference>
<comment type="caution">
    <text evidence="1">The sequence shown here is derived from an EMBL/GenBank/DDBJ whole genome shotgun (WGS) entry which is preliminary data.</text>
</comment>
<evidence type="ECO:0000313" key="1">
    <source>
        <dbReference type="EMBL" id="CAG8776832.1"/>
    </source>
</evidence>
<feature type="non-terminal residue" evidence="1">
    <location>
        <position position="1"/>
    </location>
</feature>
<dbReference type="Proteomes" id="UP000789396">
    <property type="component" value="Unassembled WGS sequence"/>
</dbReference>
<accession>A0A9N9JDE5</accession>
<gene>
    <name evidence="1" type="ORF">RFULGI_LOCUS15493</name>
</gene>
<organism evidence="1 2">
    <name type="scientific">Racocetra fulgida</name>
    <dbReference type="NCBI Taxonomy" id="60492"/>
    <lineage>
        <taxon>Eukaryota</taxon>
        <taxon>Fungi</taxon>
        <taxon>Fungi incertae sedis</taxon>
        <taxon>Mucoromycota</taxon>
        <taxon>Glomeromycotina</taxon>
        <taxon>Glomeromycetes</taxon>
        <taxon>Diversisporales</taxon>
        <taxon>Gigasporaceae</taxon>
        <taxon>Racocetra</taxon>
    </lineage>
</organism>
<dbReference type="OrthoDB" id="2423127at2759"/>
<feature type="non-terminal residue" evidence="1">
    <location>
        <position position="244"/>
    </location>
</feature>
<dbReference type="AlphaFoldDB" id="A0A9N9JDE5"/>
<dbReference type="EMBL" id="CAJVPZ010049988">
    <property type="protein sequence ID" value="CAG8776832.1"/>
    <property type="molecule type" value="Genomic_DNA"/>
</dbReference>
<protein>
    <submittedName>
        <fullName evidence="1">3466_t:CDS:1</fullName>
    </submittedName>
</protein>